<evidence type="ECO:0000313" key="4">
    <source>
        <dbReference type="EMBL" id="RKP08890.1"/>
    </source>
</evidence>
<name>A0A4P9XTY3_9FUNG</name>
<dbReference type="AlphaFoldDB" id="A0A4P9XTY3"/>
<keyword evidence="4" id="KW-0418">Kinase</keyword>
<keyword evidence="4" id="KW-0808">Transferase</keyword>
<dbReference type="SMART" id="SM00220">
    <property type="entry name" value="S_TKc"/>
    <property type="match status" value="1"/>
</dbReference>
<feature type="signal peptide" evidence="2">
    <location>
        <begin position="1"/>
        <end position="25"/>
    </location>
</feature>
<dbReference type="OrthoDB" id="4062651at2759"/>
<protein>
    <submittedName>
        <fullName evidence="4">Kinase-like domain-containing protein</fullName>
    </submittedName>
</protein>
<organism evidence="4 5">
    <name type="scientific">Thamnocephalis sphaerospora</name>
    <dbReference type="NCBI Taxonomy" id="78915"/>
    <lineage>
        <taxon>Eukaryota</taxon>
        <taxon>Fungi</taxon>
        <taxon>Fungi incertae sedis</taxon>
        <taxon>Zoopagomycota</taxon>
        <taxon>Zoopagomycotina</taxon>
        <taxon>Zoopagomycetes</taxon>
        <taxon>Zoopagales</taxon>
        <taxon>Sigmoideomycetaceae</taxon>
        <taxon>Thamnocephalis</taxon>
    </lineage>
</organism>
<reference evidence="5" key="1">
    <citation type="journal article" date="2018" name="Nat. Microbiol.">
        <title>Leveraging single-cell genomics to expand the fungal tree of life.</title>
        <authorList>
            <person name="Ahrendt S.R."/>
            <person name="Quandt C.A."/>
            <person name="Ciobanu D."/>
            <person name="Clum A."/>
            <person name="Salamov A."/>
            <person name="Andreopoulos B."/>
            <person name="Cheng J.F."/>
            <person name="Woyke T."/>
            <person name="Pelin A."/>
            <person name="Henrissat B."/>
            <person name="Reynolds N.K."/>
            <person name="Benny G.L."/>
            <person name="Smith M.E."/>
            <person name="James T.Y."/>
            <person name="Grigoriev I.V."/>
        </authorList>
    </citation>
    <scope>NUCLEOTIDE SEQUENCE [LARGE SCALE GENOMIC DNA]</scope>
    <source>
        <strain evidence="5">RSA 1356</strain>
    </source>
</reference>
<dbReference type="Proteomes" id="UP000271241">
    <property type="component" value="Unassembled WGS sequence"/>
</dbReference>
<dbReference type="GO" id="GO:0004674">
    <property type="term" value="F:protein serine/threonine kinase activity"/>
    <property type="evidence" value="ECO:0007669"/>
    <property type="project" value="InterPro"/>
</dbReference>
<dbReference type="GO" id="GO:0005524">
    <property type="term" value="F:ATP binding"/>
    <property type="evidence" value="ECO:0007669"/>
    <property type="project" value="InterPro"/>
</dbReference>
<dbReference type="SUPFAM" id="SSF56112">
    <property type="entry name" value="Protein kinase-like (PK-like)"/>
    <property type="match status" value="1"/>
</dbReference>
<evidence type="ECO:0000313" key="5">
    <source>
        <dbReference type="Proteomes" id="UP000271241"/>
    </source>
</evidence>
<dbReference type="GO" id="GO:0005737">
    <property type="term" value="C:cytoplasm"/>
    <property type="evidence" value="ECO:0007669"/>
    <property type="project" value="TreeGrafter"/>
</dbReference>
<dbReference type="InterPro" id="IPR000719">
    <property type="entry name" value="Prot_kinase_dom"/>
</dbReference>
<gene>
    <name evidence="4" type="ORF">THASP1DRAFT_23205</name>
</gene>
<dbReference type="Gene3D" id="1.10.510.10">
    <property type="entry name" value="Transferase(Phosphotransferase) domain 1"/>
    <property type="match status" value="1"/>
</dbReference>
<accession>A0A4P9XTY3</accession>
<dbReference type="InterPro" id="IPR045269">
    <property type="entry name" value="Atg1-like"/>
</dbReference>
<keyword evidence="2" id="KW-0732">Signal</keyword>
<dbReference type="PANTHER" id="PTHR24348">
    <property type="entry name" value="SERINE/THREONINE-PROTEIN KINASE UNC-51-RELATED"/>
    <property type="match status" value="1"/>
</dbReference>
<evidence type="ECO:0000256" key="1">
    <source>
        <dbReference type="SAM" id="MobiDB-lite"/>
    </source>
</evidence>
<dbReference type="InterPro" id="IPR011009">
    <property type="entry name" value="Kinase-like_dom_sf"/>
</dbReference>
<feature type="region of interest" description="Disordered" evidence="1">
    <location>
        <begin position="193"/>
        <end position="216"/>
    </location>
</feature>
<dbReference type="GO" id="GO:0010506">
    <property type="term" value="P:regulation of autophagy"/>
    <property type="evidence" value="ECO:0007669"/>
    <property type="project" value="InterPro"/>
</dbReference>
<evidence type="ECO:0000256" key="2">
    <source>
        <dbReference type="SAM" id="SignalP"/>
    </source>
</evidence>
<sequence length="344" mass="38588">MRFLSAGTLLAAAAAVLLKSSPSSANKLASQAYWPNHPDVVPMKRHIDGEGGLRTAVVKYKGIDGHLKCTPNVERHYAEIKALEVYDEDFRHIFHYTSFPTMLGSFPTRDGYHCLVLEPVKGPNLREFMAQQNGRTREKIAAEFAAAAIPVMMYLHREAIVHGNINPNNIIIRAESVKSSRLQFAFTGFERSRTVSDQPQASIPGERGYNPPEDYNQSSVDQYRRDVWMLGATLYFITNGMPPYGYTKKHGAIVPVSNKKMLQAMEKAAKTGKRLFPPINAEHKGLISLMSPLLACKAEDRVGTFTLKDFLSLSDSEPEVKKSFLQNMWIKLRAKLMNNKVSAW</sequence>
<feature type="chain" id="PRO_5020356045" evidence="2">
    <location>
        <begin position="26"/>
        <end position="344"/>
    </location>
</feature>
<feature type="domain" description="Protein kinase" evidence="3">
    <location>
        <begin position="1"/>
        <end position="311"/>
    </location>
</feature>
<keyword evidence="5" id="KW-1185">Reference proteome</keyword>
<dbReference type="Pfam" id="PF00069">
    <property type="entry name" value="Pkinase"/>
    <property type="match status" value="1"/>
</dbReference>
<dbReference type="EMBL" id="KZ992561">
    <property type="protein sequence ID" value="RKP08890.1"/>
    <property type="molecule type" value="Genomic_DNA"/>
</dbReference>
<evidence type="ECO:0000259" key="3">
    <source>
        <dbReference type="PROSITE" id="PS50011"/>
    </source>
</evidence>
<dbReference type="PROSITE" id="PS50011">
    <property type="entry name" value="PROTEIN_KINASE_DOM"/>
    <property type="match status" value="1"/>
</dbReference>
<proteinExistence type="predicted"/>
<dbReference type="STRING" id="78915.A0A4P9XTY3"/>